<feature type="region of interest" description="Disordered" evidence="1">
    <location>
        <begin position="1"/>
        <end position="26"/>
    </location>
</feature>
<evidence type="ECO:0000313" key="3">
    <source>
        <dbReference type="Proteomes" id="UP000305948"/>
    </source>
</evidence>
<dbReference type="EMBL" id="ML213510">
    <property type="protein sequence ID" value="TFK52112.1"/>
    <property type="molecule type" value="Genomic_DNA"/>
</dbReference>
<proteinExistence type="predicted"/>
<sequence length="202" mass="21999">MGSITQRVSQHHCTRHPPSSQRMSVSGQGLVITFTAPASRGPYPCILHPAVPPRLSLTTTRPLLLFRLGPRHTPVATDLLHTLRNHSPCSLSAWRSGPHTDNHHVTLANADHSFLPKWPPPIPPPIFPSPRNTGVLSSPEHQGSVHVPTAIQPLSPILMLAFLRFAGTPSDPSTLDAPGYPRATHQSMGPSVMNRTSHRYPI</sequence>
<feature type="compositionally biased region" description="Polar residues" evidence="1">
    <location>
        <begin position="184"/>
        <end position="195"/>
    </location>
</feature>
<protein>
    <submittedName>
        <fullName evidence="2">Uncharacterized protein</fullName>
    </submittedName>
</protein>
<dbReference type="AlphaFoldDB" id="A0A5C3N4R4"/>
<evidence type="ECO:0000313" key="2">
    <source>
        <dbReference type="EMBL" id="TFK52112.1"/>
    </source>
</evidence>
<feature type="compositionally biased region" description="Polar residues" evidence="1">
    <location>
        <begin position="17"/>
        <end position="26"/>
    </location>
</feature>
<name>A0A5C3N4R4_9AGAM</name>
<dbReference type="Proteomes" id="UP000305948">
    <property type="component" value="Unassembled WGS sequence"/>
</dbReference>
<gene>
    <name evidence="2" type="ORF">OE88DRAFT_1658917</name>
</gene>
<evidence type="ECO:0000256" key="1">
    <source>
        <dbReference type="SAM" id="MobiDB-lite"/>
    </source>
</evidence>
<feature type="region of interest" description="Disordered" evidence="1">
    <location>
        <begin position="172"/>
        <end position="202"/>
    </location>
</feature>
<keyword evidence="3" id="KW-1185">Reference proteome</keyword>
<reference evidence="2 3" key="1">
    <citation type="journal article" date="2019" name="Nat. Ecol. Evol.">
        <title>Megaphylogeny resolves global patterns of mushroom evolution.</title>
        <authorList>
            <person name="Varga T."/>
            <person name="Krizsan K."/>
            <person name="Foldi C."/>
            <person name="Dima B."/>
            <person name="Sanchez-Garcia M."/>
            <person name="Sanchez-Ramirez S."/>
            <person name="Szollosi G.J."/>
            <person name="Szarkandi J.G."/>
            <person name="Papp V."/>
            <person name="Albert L."/>
            <person name="Andreopoulos W."/>
            <person name="Angelini C."/>
            <person name="Antonin V."/>
            <person name="Barry K.W."/>
            <person name="Bougher N.L."/>
            <person name="Buchanan P."/>
            <person name="Buyck B."/>
            <person name="Bense V."/>
            <person name="Catcheside P."/>
            <person name="Chovatia M."/>
            <person name="Cooper J."/>
            <person name="Damon W."/>
            <person name="Desjardin D."/>
            <person name="Finy P."/>
            <person name="Geml J."/>
            <person name="Haridas S."/>
            <person name="Hughes K."/>
            <person name="Justo A."/>
            <person name="Karasinski D."/>
            <person name="Kautmanova I."/>
            <person name="Kiss B."/>
            <person name="Kocsube S."/>
            <person name="Kotiranta H."/>
            <person name="LaButti K.M."/>
            <person name="Lechner B.E."/>
            <person name="Liimatainen K."/>
            <person name="Lipzen A."/>
            <person name="Lukacs Z."/>
            <person name="Mihaltcheva S."/>
            <person name="Morgado L.N."/>
            <person name="Niskanen T."/>
            <person name="Noordeloos M.E."/>
            <person name="Ohm R.A."/>
            <person name="Ortiz-Santana B."/>
            <person name="Ovrebo C."/>
            <person name="Racz N."/>
            <person name="Riley R."/>
            <person name="Savchenko A."/>
            <person name="Shiryaev A."/>
            <person name="Soop K."/>
            <person name="Spirin V."/>
            <person name="Szebenyi C."/>
            <person name="Tomsovsky M."/>
            <person name="Tulloss R.E."/>
            <person name="Uehling J."/>
            <person name="Grigoriev I.V."/>
            <person name="Vagvolgyi C."/>
            <person name="Papp T."/>
            <person name="Martin F.M."/>
            <person name="Miettinen O."/>
            <person name="Hibbett D.S."/>
            <person name="Nagy L.G."/>
        </authorList>
    </citation>
    <scope>NUCLEOTIDE SEQUENCE [LARGE SCALE GENOMIC DNA]</scope>
    <source>
        <strain evidence="2 3">OMC1185</strain>
    </source>
</reference>
<organism evidence="2 3">
    <name type="scientific">Heliocybe sulcata</name>
    <dbReference type="NCBI Taxonomy" id="5364"/>
    <lineage>
        <taxon>Eukaryota</taxon>
        <taxon>Fungi</taxon>
        <taxon>Dikarya</taxon>
        <taxon>Basidiomycota</taxon>
        <taxon>Agaricomycotina</taxon>
        <taxon>Agaricomycetes</taxon>
        <taxon>Gloeophyllales</taxon>
        <taxon>Gloeophyllaceae</taxon>
        <taxon>Heliocybe</taxon>
    </lineage>
</organism>
<accession>A0A5C3N4R4</accession>